<proteinExistence type="predicted"/>
<dbReference type="EMBL" id="JACJQL010000090">
    <property type="protein sequence ID" value="MBD2255353.1"/>
    <property type="molecule type" value="Genomic_DNA"/>
</dbReference>
<organism evidence="1 2">
    <name type="scientific">Nostoc parmelioides FACHB-3921</name>
    <dbReference type="NCBI Taxonomy" id="2692909"/>
    <lineage>
        <taxon>Bacteria</taxon>
        <taxon>Bacillati</taxon>
        <taxon>Cyanobacteriota</taxon>
        <taxon>Cyanophyceae</taxon>
        <taxon>Nostocales</taxon>
        <taxon>Nostocaceae</taxon>
        <taxon>Nostoc</taxon>
    </lineage>
</organism>
<gene>
    <name evidence="1" type="ORF">H6G14_29500</name>
</gene>
<comment type="caution">
    <text evidence="1">The sequence shown here is derived from an EMBL/GenBank/DDBJ whole genome shotgun (WGS) entry which is preliminary data.</text>
</comment>
<evidence type="ECO:0000313" key="2">
    <source>
        <dbReference type="Proteomes" id="UP000621307"/>
    </source>
</evidence>
<accession>A0ABR8BQZ8</accession>
<protein>
    <submittedName>
        <fullName evidence="1">Uncharacterized protein</fullName>
    </submittedName>
</protein>
<dbReference type="RefSeq" id="WP_190572167.1">
    <property type="nucleotide sequence ID" value="NZ_JACJQL010000090.1"/>
</dbReference>
<name>A0ABR8BQZ8_9NOSO</name>
<sequence length="148" mass="16855">MGEAKRRKARDPNYGKPRVDFKKQKEMIQMIFAMSLSSLGFMHSLNSNVSEIIAKAETLYKELPLQELALQKGGFFDSVPIQLRGEVTEKSLRIVALFVAIKENPPLGYSQESWVQKMGSFFENQEVIVSALNNATPIREQVTEYLLR</sequence>
<reference evidence="1 2" key="1">
    <citation type="journal article" date="2020" name="ISME J.">
        <title>Comparative genomics reveals insights into cyanobacterial evolution and habitat adaptation.</title>
        <authorList>
            <person name="Chen M.Y."/>
            <person name="Teng W.K."/>
            <person name="Zhao L."/>
            <person name="Hu C.X."/>
            <person name="Zhou Y.K."/>
            <person name="Han B.P."/>
            <person name="Song L.R."/>
            <person name="Shu W.S."/>
        </authorList>
    </citation>
    <scope>NUCLEOTIDE SEQUENCE [LARGE SCALE GENOMIC DNA]</scope>
    <source>
        <strain evidence="1 2">FACHB-3921</strain>
    </source>
</reference>
<dbReference type="Proteomes" id="UP000621307">
    <property type="component" value="Unassembled WGS sequence"/>
</dbReference>
<keyword evidence="2" id="KW-1185">Reference proteome</keyword>
<evidence type="ECO:0000313" key="1">
    <source>
        <dbReference type="EMBL" id="MBD2255353.1"/>
    </source>
</evidence>